<evidence type="ECO:0000256" key="1">
    <source>
        <dbReference type="SAM" id="MobiDB-lite"/>
    </source>
</evidence>
<organism evidence="2">
    <name type="scientific">Telmatobacter sp. DSM 110680</name>
    <dbReference type="NCBI Taxonomy" id="3036704"/>
    <lineage>
        <taxon>Bacteria</taxon>
        <taxon>Pseudomonadati</taxon>
        <taxon>Acidobacteriota</taxon>
        <taxon>Terriglobia</taxon>
        <taxon>Terriglobales</taxon>
        <taxon>Acidobacteriaceae</taxon>
        <taxon>Telmatobacter</taxon>
    </lineage>
</organism>
<sequence>MKTTAERDVLLEVIERCAWLIDYYGRSGGNDPSVLVFKTTMERAIRNLESLMPATPSEVGAESTTRSPKSIAKLDD</sequence>
<name>A0AAU7DE27_9BACT</name>
<reference evidence="2" key="1">
    <citation type="submission" date="2023-03" db="EMBL/GenBank/DDBJ databases">
        <title>Edaphobacter sp.</title>
        <authorList>
            <person name="Huber K.J."/>
            <person name="Papendorf J."/>
            <person name="Pilke C."/>
            <person name="Bunk B."/>
            <person name="Sproeer C."/>
            <person name="Pester M."/>
        </authorList>
    </citation>
    <scope>NUCLEOTIDE SEQUENCE</scope>
    <source>
        <strain evidence="2">DSM 110680</strain>
    </source>
</reference>
<dbReference type="RefSeq" id="WP_348260620.1">
    <property type="nucleotide sequence ID" value="NZ_CP121196.1"/>
</dbReference>
<dbReference type="AlphaFoldDB" id="A0AAU7DE27"/>
<dbReference type="EMBL" id="CP121196">
    <property type="protein sequence ID" value="XBH15388.1"/>
    <property type="molecule type" value="Genomic_DNA"/>
</dbReference>
<evidence type="ECO:0000313" key="2">
    <source>
        <dbReference type="EMBL" id="XBH15388.1"/>
    </source>
</evidence>
<gene>
    <name evidence="2" type="ORF">P8935_12490</name>
</gene>
<protein>
    <submittedName>
        <fullName evidence="2">Uncharacterized protein</fullName>
    </submittedName>
</protein>
<proteinExistence type="predicted"/>
<feature type="region of interest" description="Disordered" evidence="1">
    <location>
        <begin position="52"/>
        <end position="76"/>
    </location>
</feature>
<accession>A0AAU7DE27</accession>